<dbReference type="Proteomes" id="UP001153555">
    <property type="component" value="Unassembled WGS sequence"/>
</dbReference>
<keyword evidence="4" id="KW-1185">Reference proteome</keyword>
<dbReference type="CDD" id="cd02245">
    <property type="entry name" value="cupin_7S_vicilin-like_C"/>
    <property type="match status" value="1"/>
</dbReference>
<organism evidence="3 4">
    <name type="scientific">Striga hermonthica</name>
    <name type="common">Purple witchweed</name>
    <name type="synonym">Buchnera hermonthica</name>
    <dbReference type="NCBI Taxonomy" id="68872"/>
    <lineage>
        <taxon>Eukaryota</taxon>
        <taxon>Viridiplantae</taxon>
        <taxon>Streptophyta</taxon>
        <taxon>Embryophyta</taxon>
        <taxon>Tracheophyta</taxon>
        <taxon>Spermatophyta</taxon>
        <taxon>Magnoliopsida</taxon>
        <taxon>eudicotyledons</taxon>
        <taxon>Gunneridae</taxon>
        <taxon>Pentapetalae</taxon>
        <taxon>asterids</taxon>
        <taxon>lamiids</taxon>
        <taxon>Lamiales</taxon>
        <taxon>Orobanchaceae</taxon>
        <taxon>Buchnereae</taxon>
        <taxon>Striga</taxon>
    </lineage>
</organism>
<evidence type="ECO:0000313" key="4">
    <source>
        <dbReference type="Proteomes" id="UP001153555"/>
    </source>
</evidence>
<comment type="caution">
    <text evidence="3">The sequence shown here is derived from an EMBL/GenBank/DDBJ whole genome shotgun (WGS) entry which is preliminary data.</text>
</comment>
<name>A0A9N7R7Q2_STRHE</name>
<gene>
    <name evidence="3" type="ORF">SHERM_15561</name>
</gene>
<dbReference type="Pfam" id="PF00190">
    <property type="entry name" value="Cupin_1"/>
    <property type="match status" value="1"/>
</dbReference>
<evidence type="ECO:0000259" key="2">
    <source>
        <dbReference type="SMART" id="SM00835"/>
    </source>
</evidence>
<feature type="compositionally biased region" description="Basic and acidic residues" evidence="1">
    <location>
        <begin position="66"/>
        <end position="80"/>
    </location>
</feature>
<reference evidence="3" key="1">
    <citation type="submission" date="2019-12" db="EMBL/GenBank/DDBJ databases">
        <authorList>
            <person name="Scholes J."/>
        </authorList>
    </citation>
    <scope>NUCLEOTIDE SEQUENCE</scope>
</reference>
<dbReference type="OrthoDB" id="1746454at2759"/>
<accession>A0A9N7R7Q2</accession>
<evidence type="ECO:0000256" key="1">
    <source>
        <dbReference type="SAM" id="MobiDB-lite"/>
    </source>
</evidence>
<dbReference type="SUPFAM" id="SSF51182">
    <property type="entry name" value="RmlC-like cupins"/>
    <property type="match status" value="1"/>
</dbReference>
<dbReference type="EMBL" id="CACSLK010012531">
    <property type="protein sequence ID" value="CAA0815547.1"/>
    <property type="molecule type" value="Genomic_DNA"/>
</dbReference>
<dbReference type="InterPro" id="IPR011051">
    <property type="entry name" value="RmlC_Cupin_sf"/>
</dbReference>
<sequence length="188" mass="21342">MSHEKGGIWPFAGETKGTSTVNIYQQQPKYRSEYGQLLEVDPTNFRQLKDLNIGKGYFETACPHLAEEGRREQGSQRETSETSAGPRYQKVSAPLKRGMIVVVPAGYPFVAVASKNQNLQLLCFEINQKNNEIFSLAGRKNVMKYLEKEAKELAFGIPAREVEEVFNSQEEEFFFKGPRQEREGRAEA</sequence>
<dbReference type="SMART" id="SM00835">
    <property type="entry name" value="Cupin_1"/>
    <property type="match status" value="1"/>
</dbReference>
<dbReference type="AlphaFoldDB" id="A0A9N7R7Q2"/>
<dbReference type="PANTHER" id="PTHR31189">
    <property type="entry name" value="OS03G0336100 PROTEIN-RELATED"/>
    <property type="match status" value="1"/>
</dbReference>
<dbReference type="InterPro" id="IPR014710">
    <property type="entry name" value="RmlC-like_jellyroll"/>
</dbReference>
<feature type="domain" description="Cupin type-1" evidence="2">
    <location>
        <begin position="21"/>
        <end position="163"/>
    </location>
</feature>
<dbReference type="Gene3D" id="2.60.120.10">
    <property type="entry name" value="Jelly Rolls"/>
    <property type="match status" value="1"/>
</dbReference>
<dbReference type="Gene3D" id="2.60.120.1450">
    <property type="match status" value="1"/>
</dbReference>
<dbReference type="InterPro" id="IPR050253">
    <property type="entry name" value="Seed_Storage-Functional"/>
</dbReference>
<evidence type="ECO:0000313" key="3">
    <source>
        <dbReference type="EMBL" id="CAA0815547.1"/>
    </source>
</evidence>
<dbReference type="InterPro" id="IPR006045">
    <property type="entry name" value="Cupin_1"/>
</dbReference>
<dbReference type="PANTHER" id="PTHR31189:SF13">
    <property type="entry name" value="CUPINCIN"/>
    <property type="match status" value="1"/>
</dbReference>
<feature type="region of interest" description="Disordered" evidence="1">
    <location>
        <begin position="66"/>
        <end position="89"/>
    </location>
</feature>
<proteinExistence type="predicted"/>
<protein>
    <recommendedName>
        <fullName evidence="2">Cupin type-1 domain-containing protein</fullName>
    </recommendedName>
</protein>